<dbReference type="PANTHER" id="PTHR43756">
    <property type="entry name" value="CHOLINE MONOOXYGENASE, CHLOROPLASTIC"/>
    <property type="match status" value="1"/>
</dbReference>
<evidence type="ECO:0000256" key="5">
    <source>
        <dbReference type="ARBA" id="ARBA00023002"/>
    </source>
</evidence>
<dbReference type="EC" id="1.14.-.-" evidence="10"/>
<dbReference type="GO" id="GO:0051537">
    <property type="term" value="F:2 iron, 2 sulfur cluster binding"/>
    <property type="evidence" value="ECO:0007669"/>
    <property type="project" value="UniProtKB-KW"/>
</dbReference>
<dbReference type="PROSITE" id="PS51296">
    <property type="entry name" value="RIESKE"/>
    <property type="match status" value="1"/>
</dbReference>
<dbReference type="Pfam" id="PF00355">
    <property type="entry name" value="Rieske"/>
    <property type="match status" value="1"/>
</dbReference>
<dbReference type="Gene3D" id="3.90.380.10">
    <property type="entry name" value="Naphthalene 1,2-dioxygenase Alpha Subunit, Chain A, domain 1"/>
    <property type="match status" value="1"/>
</dbReference>
<evidence type="ECO:0000256" key="4">
    <source>
        <dbReference type="ARBA" id="ARBA00022723"/>
    </source>
</evidence>
<keyword evidence="3" id="KW-0001">2Fe-2S</keyword>
<dbReference type="Pfam" id="PF00848">
    <property type="entry name" value="Ring_hydroxyl_A"/>
    <property type="match status" value="1"/>
</dbReference>
<evidence type="ECO:0000256" key="7">
    <source>
        <dbReference type="ARBA" id="ARBA00023014"/>
    </source>
</evidence>
<protein>
    <submittedName>
        <fullName evidence="10">Aromatic ring-hydroxylating oxygenase subunit alpha</fullName>
        <ecNumber evidence="10">1.14.-.-</ecNumber>
    </submittedName>
</protein>
<evidence type="ECO:0000256" key="6">
    <source>
        <dbReference type="ARBA" id="ARBA00023004"/>
    </source>
</evidence>
<evidence type="ECO:0000256" key="3">
    <source>
        <dbReference type="ARBA" id="ARBA00022714"/>
    </source>
</evidence>
<comment type="similarity">
    <text evidence="2">Belongs to the bacterial ring-hydroxylating dioxygenase alpha subunit family.</text>
</comment>
<dbReference type="AlphaFoldDB" id="A0A8B6X1I8"/>
<dbReference type="GO" id="GO:0051213">
    <property type="term" value="F:dioxygenase activity"/>
    <property type="evidence" value="ECO:0007669"/>
    <property type="project" value="UniProtKB-KW"/>
</dbReference>
<dbReference type="PANTHER" id="PTHR43756:SF5">
    <property type="entry name" value="CHOLINE MONOOXYGENASE, CHLOROPLASTIC"/>
    <property type="match status" value="1"/>
</dbReference>
<keyword evidence="9" id="KW-1185">Reference proteome</keyword>
<dbReference type="Proteomes" id="UP000675920">
    <property type="component" value="Unplaced"/>
</dbReference>
<reference evidence="10" key="5">
    <citation type="journal article" date="2008" name="BMC Evol. Biol.">
        <title>The Bet v 1 fold: an ancient, versatile scaffold for binding of large, hydrophobic ligands.</title>
        <authorList>
            <person name="Radauer C."/>
            <person name="Lackner P."/>
            <person name="Breiteneder H."/>
        </authorList>
    </citation>
    <scope>NUCLEOTIDE SEQUENCE</scope>
</reference>
<reference evidence="10" key="2">
    <citation type="journal article" date="2001" name="Curr. Opin. Biotechnol.">
        <title>Aromatic dioxygenases: molecular biocatalysis and applications.</title>
        <authorList>
            <person name="Boyd D.R."/>
            <person name="Sharma N.D."/>
            <person name="Allen C.C."/>
        </authorList>
    </citation>
    <scope>NUCLEOTIDE SEQUENCE</scope>
</reference>
<comment type="cofactor">
    <cofactor evidence="1">
        <name>Fe cation</name>
        <dbReference type="ChEBI" id="CHEBI:24875"/>
    </cofactor>
</comment>
<dbReference type="PRINTS" id="PR00090">
    <property type="entry name" value="RNGDIOXGNASE"/>
</dbReference>
<dbReference type="RefSeq" id="WP_028310266.1">
    <property type="nucleotide sequence ID" value="NZ_AXWS01000007.1"/>
</dbReference>
<evidence type="ECO:0000256" key="2">
    <source>
        <dbReference type="ARBA" id="ARBA00008751"/>
    </source>
</evidence>
<dbReference type="InterPro" id="IPR001663">
    <property type="entry name" value="Rng_hydr_dOase-A"/>
</dbReference>
<dbReference type="CDD" id="cd03469">
    <property type="entry name" value="Rieske_RO_Alpha_N"/>
    <property type="match status" value="1"/>
</dbReference>
<dbReference type="InterPro" id="IPR017941">
    <property type="entry name" value="Rieske_2Fe-2S"/>
</dbReference>
<reference evidence="10" key="3">
    <citation type="journal article" date="2001" name="J. Bioenerg. Biomembr.">
        <title>A comprehensive phylogenetic analysis of Rieske and Rieske-type iron-sulfur proteins.</title>
        <authorList>
            <person name="Schmidt C.L."/>
            <person name="Shaw L."/>
        </authorList>
    </citation>
    <scope>NUCLEOTIDE SEQUENCE</scope>
</reference>
<reference evidence="10" key="6">
    <citation type="submission" date="2025-08" db="UniProtKB">
        <authorList>
            <consortium name="RefSeq"/>
        </authorList>
    </citation>
    <scope>IDENTIFICATION</scope>
</reference>
<organism evidence="9 10">
    <name type="scientific">Derxia gummosa DSM 723</name>
    <dbReference type="NCBI Taxonomy" id="1121388"/>
    <lineage>
        <taxon>Bacteria</taxon>
        <taxon>Pseudomonadati</taxon>
        <taxon>Pseudomonadota</taxon>
        <taxon>Betaproteobacteria</taxon>
        <taxon>Burkholderiales</taxon>
        <taxon>Alcaligenaceae</taxon>
        <taxon>Derxia</taxon>
    </lineage>
</organism>
<keyword evidence="4" id="KW-0479">Metal-binding</keyword>
<keyword evidence="5" id="KW-0560">Oxidoreductase</keyword>
<dbReference type="Gene3D" id="2.102.10.10">
    <property type="entry name" value="Rieske [2Fe-2S] iron-sulphur domain"/>
    <property type="match status" value="1"/>
</dbReference>
<name>A0A8B6X1I8_9BURK</name>
<keyword evidence="7" id="KW-0411">Iron-sulfur</keyword>
<evidence type="ECO:0000259" key="8">
    <source>
        <dbReference type="PROSITE" id="PS51296"/>
    </source>
</evidence>
<dbReference type="SUPFAM" id="SSF50022">
    <property type="entry name" value="ISP domain"/>
    <property type="match status" value="1"/>
</dbReference>
<reference evidence="10" key="1">
    <citation type="journal article" date="2001" name="Biosci. Biotechnol. Biochem.">
        <title>New classification system for oxygenase components involved in ring-hydroxylating oxygenations.</title>
        <authorList>
            <person name="Nam J.W."/>
            <person name="Nojiri H."/>
            <person name="Yoshida T."/>
            <person name="Habe H."/>
            <person name="Yamane H."/>
            <person name="Omori T."/>
        </authorList>
    </citation>
    <scope>NUCLEOTIDE SEQUENCE</scope>
</reference>
<sequence>MSDIGNQAALARPVSQLPVTWYFDEKLYQQELHQLFAPAARYVGTRLMVPETGDYYALPQEDHGRALVHNDHGIELISNVCRHRQAIMLEGRGNTGGKSIVCPLHRWTYDLRGNLVGAPHFAENPCLHLKRTPTIEWNGLLFEDTGSQMAREIVSELETSKFAKYFDFTGYQLDHVEMHECNYNWKTFIEVYLEDYHVVPFHPGLGKFVNCGNLAWEFGKHFSVQTVGLLDSLGKAGSSTYEQWHAQCRKYFDNGNSLPEFGAVWMTIYPNIMLEWYPGVLTVSTLHPMGMGKTMNIVEFYYPEEITCFEREFVEAQRAAYMETAIEDDEIAERMDRGRRALLNRGVNEVGPYQSPFEDGMQHFHEYLRRELGRHSI</sequence>
<reference evidence="10" key="4">
    <citation type="journal article" date="2005" name="Biochem. Biophys. Res. Commun.">
        <title>Rieske business: structure-function of Rieske non-heme oxygenases.</title>
        <authorList>
            <person name="Ferraro D.J."/>
            <person name="Gakhar L."/>
            <person name="Ramaswamy S."/>
        </authorList>
    </citation>
    <scope>NUCLEOTIDE SEQUENCE</scope>
</reference>
<dbReference type="InterPro" id="IPR015879">
    <property type="entry name" value="Ring_hydroxy_dOase_asu_C_dom"/>
</dbReference>
<feature type="domain" description="Rieske" evidence="8">
    <location>
        <begin position="42"/>
        <end position="143"/>
    </location>
</feature>
<dbReference type="GO" id="GO:0005506">
    <property type="term" value="F:iron ion binding"/>
    <property type="evidence" value="ECO:0007669"/>
    <property type="project" value="InterPro"/>
</dbReference>
<dbReference type="OrthoDB" id="9769355at2"/>
<dbReference type="SUPFAM" id="SSF55961">
    <property type="entry name" value="Bet v1-like"/>
    <property type="match status" value="1"/>
</dbReference>
<evidence type="ECO:0000313" key="9">
    <source>
        <dbReference type="Proteomes" id="UP000675920"/>
    </source>
</evidence>
<keyword evidence="6" id="KW-0408">Iron</keyword>
<accession>A0A8B6X1I8</accession>
<evidence type="ECO:0000313" key="10">
    <source>
        <dbReference type="RefSeq" id="WP_028310266.1"/>
    </source>
</evidence>
<evidence type="ECO:0000256" key="1">
    <source>
        <dbReference type="ARBA" id="ARBA00001962"/>
    </source>
</evidence>
<proteinExistence type="inferred from homology"/>
<dbReference type="CDD" id="cd00680">
    <property type="entry name" value="RHO_alpha_C"/>
    <property type="match status" value="1"/>
</dbReference>
<dbReference type="InterPro" id="IPR036922">
    <property type="entry name" value="Rieske_2Fe-2S_sf"/>
</dbReference>